<dbReference type="Pfam" id="PF01546">
    <property type="entry name" value="Peptidase_M20"/>
    <property type="match status" value="1"/>
</dbReference>
<dbReference type="RefSeq" id="WP_188688046.1">
    <property type="nucleotide sequence ID" value="NZ_BMIR01000001.1"/>
</dbReference>
<dbReference type="Proteomes" id="UP000628775">
    <property type="component" value="Unassembled WGS sequence"/>
</dbReference>
<reference evidence="3" key="2">
    <citation type="submission" date="2020-09" db="EMBL/GenBank/DDBJ databases">
        <authorList>
            <person name="Sun Q."/>
            <person name="Zhou Y."/>
        </authorList>
    </citation>
    <scope>NUCLEOTIDE SEQUENCE</scope>
    <source>
        <strain evidence="3">CGMCC 1.15371</strain>
    </source>
</reference>
<dbReference type="InterPro" id="IPR036264">
    <property type="entry name" value="Bact_exopeptidase_dim_dom"/>
</dbReference>
<dbReference type="GO" id="GO:0016805">
    <property type="term" value="F:dipeptidase activity"/>
    <property type="evidence" value="ECO:0007669"/>
    <property type="project" value="TreeGrafter"/>
</dbReference>
<comment type="caution">
    <text evidence="3">The sequence shown here is derived from an EMBL/GenBank/DDBJ whole genome shotgun (WGS) entry which is preliminary data.</text>
</comment>
<dbReference type="GO" id="GO:0046872">
    <property type="term" value="F:metal ion binding"/>
    <property type="evidence" value="ECO:0007669"/>
    <property type="project" value="UniProtKB-KW"/>
</dbReference>
<dbReference type="GO" id="GO:0046657">
    <property type="term" value="P:folic acid catabolic process"/>
    <property type="evidence" value="ECO:0007669"/>
    <property type="project" value="TreeGrafter"/>
</dbReference>
<accession>A0A8J2VLN8</accession>
<keyword evidence="4" id="KW-1185">Reference proteome</keyword>
<dbReference type="EMBL" id="BMIR01000001">
    <property type="protein sequence ID" value="GGE27600.1"/>
    <property type="molecule type" value="Genomic_DNA"/>
</dbReference>
<evidence type="ECO:0000313" key="4">
    <source>
        <dbReference type="Proteomes" id="UP000628775"/>
    </source>
</evidence>
<dbReference type="InterPro" id="IPR011650">
    <property type="entry name" value="Peptidase_M20_dimer"/>
</dbReference>
<dbReference type="GO" id="GO:0071713">
    <property type="term" value="F:para-aminobenzoyl-glutamate hydrolase activity"/>
    <property type="evidence" value="ECO:0007669"/>
    <property type="project" value="TreeGrafter"/>
</dbReference>
<dbReference type="InterPro" id="IPR017439">
    <property type="entry name" value="Amidohydrolase"/>
</dbReference>
<dbReference type="GO" id="GO:0005737">
    <property type="term" value="C:cytoplasm"/>
    <property type="evidence" value="ECO:0007669"/>
    <property type="project" value="TreeGrafter"/>
</dbReference>
<feature type="domain" description="Peptidase M20 dimerisation" evidence="2">
    <location>
        <begin position="217"/>
        <end position="309"/>
    </location>
</feature>
<dbReference type="SUPFAM" id="SSF55031">
    <property type="entry name" value="Bacterial exopeptidase dimerisation domain"/>
    <property type="match status" value="1"/>
</dbReference>
<keyword evidence="1" id="KW-0479">Metal-binding</keyword>
<sequence>MDVIRTRRDLHQHPEVGFTEFRTASRVVEGLQSLGYDVLFGADALDEASRNGVPSQKELDQAYKRAIDDGANPEIISKMQGGLTAVIGILEGHAPGPTIAFRFDMDALPVHESTENDHFPQKQGFRSKYEQTMHACAHDAHTAIGLSLAEKMAEGSFSGKLKLIFQPAEEGGRGAHSVVKKGVVDDVDKIYCLHLGLDVPLGEISGGSKDWLATTKMMIEFFGVPSHSGASPEKGKNALIGAATALLNIHSLPRHSTEQTRINVGRLEGGSAVNIIPHYAKMVAETRSTSAMVNAELENKIKSIVKHSAEMHELQYNLEVIGQAIPITCDQELITLIKEEAAQIDDFTSVQDYHKGGGSEDASLLIKRVQELGGKGTYMIIGTTIPAPHHHQKFDIDEQVLEPTVKLLERISKRELV</sequence>
<evidence type="ECO:0000313" key="3">
    <source>
        <dbReference type="EMBL" id="GGE27600.1"/>
    </source>
</evidence>
<keyword evidence="1" id="KW-0464">Manganese</keyword>
<dbReference type="PANTHER" id="PTHR30575:SF3">
    <property type="entry name" value="PEPTIDASE M20 DIMERISATION DOMAIN-CONTAINING PROTEIN"/>
    <property type="match status" value="1"/>
</dbReference>
<dbReference type="Gene3D" id="3.40.630.10">
    <property type="entry name" value="Zn peptidases"/>
    <property type="match status" value="2"/>
</dbReference>
<dbReference type="InterPro" id="IPR052030">
    <property type="entry name" value="Peptidase_M20/M20A_hydrolases"/>
</dbReference>
<dbReference type="Pfam" id="PF07687">
    <property type="entry name" value="M20_dimer"/>
    <property type="match status" value="1"/>
</dbReference>
<comment type="cofactor">
    <cofactor evidence="1">
        <name>Mn(2+)</name>
        <dbReference type="ChEBI" id="CHEBI:29035"/>
    </cofactor>
    <text evidence="1">The Mn(2+) ion enhances activity.</text>
</comment>
<evidence type="ECO:0000259" key="2">
    <source>
        <dbReference type="Pfam" id="PF07687"/>
    </source>
</evidence>
<organism evidence="3 4">
    <name type="scientific">Pullulanibacillus camelliae</name>
    <dbReference type="NCBI Taxonomy" id="1707096"/>
    <lineage>
        <taxon>Bacteria</taxon>
        <taxon>Bacillati</taxon>
        <taxon>Bacillota</taxon>
        <taxon>Bacilli</taxon>
        <taxon>Bacillales</taxon>
        <taxon>Sporolactobacillaceae</taxon>
        <taxon>Pullulanibacillus</taxon>
    </lineage>
</organism>
<dbReference type="PIRSF" id="PIRSF005962">
    <property type="entry name" value="Pept_M20D_amidohydro"/>
    <property type="match status" value="1"/>
</dbReference>
<proteinExistence type="predicted"/>
<gene>
    <name evidence="3" type="ORF">GCM10011391_02530</name>
</gene>
<feature type="binding site" evidence="1">
    <location>
        <position position="390"/>
    </location>
    <ligand>
        <name>Mn(2+)</name>
        <dbReference type="ChEBI" id="CHEBI:29035"/>
        <label>2</label>
    </ligand>
</feature>
<dbReference type="AlphaFoldDB" id="A0A8J2VLN8"/>
<name>A0A8J2VLN8_9BACL</name>
<protein>
    <submittedName>
        <fullName evidence="3">Peptidase M20</fullName>
    </submittedName>
</protein>
<reference evidence="3" key="1">
    <citation type="journal article" date="2014" name="Int. J. Syst. Evol. Microbiol.">
        <title>Complete genome sequence of Corynebacterium casei LMG S-19264T (=DSM 44701T), isolated from a smear-ripened cheese.</title>
        <authorList>
            <consortium name="US DOE Joint Genome Institute (JGI-PGF)"/>
            <person name="Walter F."/>
            <person name="Albersmeier A."/>
            <person name="Kalinowski J."/>
            <person name="Ruckert C."/>
        </authorList>
    </citation>
    <scope>NUCLEOTIDE SEQUENCE</scope>
    <source>
        <strain evidence="3">CGMCC 1.15371</strain>
    </source>
</reference>
<feature type="binding site" evidence="1">
    <location>
        <position position="138"/>
    </location>
    <ligand>
        <name>Mn(2+)</name>
        <dbReference type="ChEBI" id="CHEBI:29035"/>
        <label>2</label>
    </ligand>
</feature>
<dbReference type="PANTHER" id="PTHR30575">
    <property type="entry name" value="PEPTIDASE M20"/>
    <property type="match status" value="1"/>
</dbReference>
<evidence type="ECO:0000256" key="1">
    <source>
        <dbReference type="PIRSR" id="PIRSR005962-1"/>
    </source>
</evidence>
<dbReference type="SUPFAM" id="SSF53187">
    <property type="entry name" value="Zn-dependent exopeptidases"/>
    <property type="match status" value="1"/>
</dbReference>
<dbReference type="NCBIfam" id="TIGR01891">
    <property type="entry name" value="amidohydrolases"/>
    <property type="match status" value="1"/>
</dbReference>
<dbReference type="InterPro" id="IPR002933">
    <property type="entry name" value="Peptidase_M20"/>
</dbReference>
<feature type="binding site" evidence="1">
    <location>
        <position position="194"/>
    </location>
    <ligand>
        <name>Mn(2+)</name>
        <dbReference type="ChEBI" id="CHEBI:29035"/>
        <label>2</label>
    </ligand>
</feature>
<feature type="binding site" evidence="1">
    <location>
        <position position="170"/>
    </location>
    <ligand>
        <name>Mn(2+)</name>
        <dbReference type="ChEBI" id="CHEBI:29035"/>
        <label>2</label>
    </ligand>
</feature>
<feature type="binding site" evidence="1">
    <location>
        <position position="136"/>
    </location>
    <ligand>
        <name>Mn(2+)</name>
        <dbReference type="ChEBI" id="CHEBI:29035"/>
        <label>2</label>
    </ligand>
</feature>